<dbReference type="InterPro" id="IPR022201">
    <property type="entry name" value="DUF3726"/>
</dbReference>
<gene>
    <name evidence="2" type="ORF">PEL8287_01530</name>
</gene>
<proteinExistence type="predicted"/>
<organism evidence="2 3">
    <name type="scientific">Roseovarius litorisediminis</name>
    <dbReference type="NCBI Taxonomy" id="1312363"/>
    <lineage>
        <taxon>Bacteria</taxon>
        <taxon>Pseudomonadati</taxon>
        <taxon>Pseudomonadota</taxon>
        <taxon>Alphaproteobacteria</taxon>
        <taxon>Rhodobacterales</taxon>
        <taxon>Roseobacteraceae</taxon>
        <taxon>Roseovarius</taxon>
    </lineage>
</organism>
<reference evidence="2 3" key="1">
    <citation type="submission" date="2017-03" db="EMBL/GenBank/DDBJ databases">
        <authorList>
            <person name="Afonso C.L."/>
            <person name="Miller P.J."/>
            <person name="Scott M.A."/>
            <person name="Spackman E."/>
            <person name="Goraichik I."/>
            <person name="Dimitrov K.M."/>
            <person name="Suarez D.L."/>
            <person name="Swayne D.E."/>
        </authorList>
    </citation>
    <scope>NUCLEOTIDE SEQUENCE [LARGE SCALE GENOMIC DNA]</scope>
    <source>
        <strain evidence="2 3">CECT 8287</strain>
    </source>
</reference>
<evidence type="ECO:0000256" key="1">
    <source>
        <dbReference type="SAM" id="MobiDB-lite"/>
    </source>
</evidence>
<feature type="region of interest" description="Disordered" evidence="1">
    <location>
        <begin position="198"/>
        <end position="218"/>
    </location>
</feature>
<accession>A0A1Y5S4F1</accession>
<dbReference type="OrthoDB" id="8420038at2"/>
<protein>
    <recommendedName>
        <fullName evidence="4">DUF3726 domain-containing protein</fullName>
    </recommendedName>
</protein>
<dbReference type="Proteomes" id="UP000193827">
    <property type="component" value="Unassembled WGS sequence"/>
</dbReference>
<dbReference type="EMBL" id="FWFL01000003">
    <property type="protein sequence ID" value="SLN32364.1"/>
    <property type="molecule type" value="Genomic_DNA"/>
</dbReference>
<sequence length="218" mass="22545">MNWSLNEIESLAKKAARGSGLCWGLAEEAGKATRWLCAMGYPGADMLAGLLEQNDGIAYELLRPQDTSAANWTTAGSSLCPLITGAALCDLAADLASGREITLGHTSCPLLLYPYVAAAADMTGAALSLSWPGAVLTRCQGLSFVDADTDADLLIPAAESVSVAVSAEQRGASLRRVYRGNVGAQSADKLGFFANRTYAPDTPESRLAGAGAGLSDND</sequence>
<evidence type="ECO:0008006" key="4">
    <source>
        <dbReference type="Google" id="ProtNLM"/>
    </source>
</evidence>
<evidence type="ECO:0000313" key="3">
    <source>
        <dbReference type="Proteomes" id="UP000193827"/>
    </source>
</evidence>
<evidence type="ECO:0000313" key="2">
    <source>
        <dbReference type="EMBL" id="SLN32364.1"/>
    </source>
</evidence>
<dbReference type="Pfam" id="PF12525">
    <property type="entry name" value="DUF3726"/>
    <property type="match status" value="1"/>
</dbReference>
<dbReference type="AlphaFoldDB" id="A0A1Y5S4F1"/>
<dbReference type="RefSeq" id="WP_085891761.1">
    <property type="nucleotide sequence ID" value="NZ_FWFL01000003.1"/>
</dbReference>
<name>A0A1Y5S4F1_9RHOB</name>
<keyword evidence="3" id="KW-1185">Reference proteome</keyword>